<dbReference type="Proteomes" id="UP000036987">
    <property type="component" value="Unassembled WGS sequence"/>
</dbReference>
<gene>
    <name evidence="1" type="ORF">ZOSMA_32G00720</name>
</gene>
<organism evidence="1 2">
    <name type="scientific">Zostera marina</name>
    <name type="common">Eelgrass</name>
    <dbReference type="NCBI Taxonomy" id="29655"/>
    <lineage>
        <taxon>Eukaryota</taxon>
        <taxon>Viridiplantae</taxon>
        <taxon>Streptophyta</taxon>
        <taxon>Embryophyta</taxon>
        <taxon>Tracheophyta</taxon>
        <taxon>Spermatophyta</taxon>
        <taxon>Magnoliopsida</taxon>
        <taxon>Liliopsida</taxon>
        <taxon>Zosteraceae</taxon>
        <taxon>Zostera</taxon>
    </lineage>
</organism>
<dbReference type="EMBL" id="LFYR01001054">
    <property type="protein sequence ID" value="KMZ65287.1"/>
    <property type="molecule type" value="Genomic_DNA"/>
</dbReference>
<proteinExistence type="predicted"/>
<accession>A0A0K9PAL5</accession>
<name>A0A0K9PAL5_ZOSMR</name>
<reference evidence="2" key="1">
    <citation type="journal article" date="2016" name="Nature">
        <title>The genome of the seagrass Zostera marina reveals angiosperm adaptation to the sea.</title>
        <authorList>
            <person name="Olsen J.L."/>
            <person name="Rouze P."/>
            <person name="Verhelst B."/>
            <person name="Lin Y.-C."/>
            <person name="Bayer T."/>
            <person name="Collen J."/>
            <person name="Dattolo E."/>
            <person name="De Paoli E."/>
            <person name="Dittami S."/>
            <person name="Maumus F."/>
            <person name="Michel G."/>
            <person name="Kersting A."/>
            <person name="Lauritano C."/>
            <person name="Lohaus R."/>
            <person name="Toepel M."/>
            <person name="Tonon T."/>
            <person name="Vanneste K."/>
            <person name="Amirebrahimi M."/>
            <person name="Brakel J."/>
            <person name="Bostroem C."/>
            <person name="Chovatia M."/>
            <person name="Grimwood J."/>
            <person name="Jenkins J.W."/>
            <person name="Jueterbock A."/>
            <person name="Mraz A."/>
            <person name="Stam W.T."/>
            <person name="Tice H."/>
            <person name="Bornberg-Bauer E."/>
            <person name="Green P.J."/>
            <person name="Pearson G.A."/>
            <person name="Procaccini G."/>
            <person name="Duarte C.M."/>
            <person name="Schmutz J."/>
            <person name="Reusch T.B.H."/>
            <person name="Van de Peer Y."/>
        </authorList>
    </citation>
    <scope>NUCLEOTIDE SEQUENCE [LARGE SCALE GENOMIC DNA]</scope>
    <source>
        <strain evidence="2">cv. Finnish</strain>
    </source>
</reference>
<protein>
    <submittedName>
        <fullName evidence="1">Uncharacterized protein</fullName>
    </submittedName>
</protein>
<evidence type="ECO:0000313" key="2">
    <source>
        <dbReference type="Proteomes" id="UP000036987"/>
    </source>
</evidence>
<sequence>MSKVSSGFFFWSVGIAVATARRRFRFRNKAMVL</sequence>
<keyword evidence="2" id="KW-1185">Reference proteome</keyword>
<evidence type="ECO:0000313" key="1">
    <source>
        <dbReference type="EMBL" id="KMZ65287.1"/>
    </source>
</evidence>
<dbReference type="AlphaFoldDB" id="A0A0K9PAL5"/>
<comment type="caution">
    <text evidence="1">The sequence shown here is derived from an EMBL/GenBank/DDBJ whole genome shotgun (WGS) entry which is preliminary data.</text>
</comment>